<dbReference type="SUPFAM" id="SSF52058">
    <property type="entry name" value="L domain-like"/>
    <property type="match status" value="1"/>
</dbReference>
<evidence type="ECO:0000256" key="1">
    <source>
        <dbReference type="ARBA" id="ARBA00004251"/>
    </source>
</evidence>
<evidence type="ECO:0000256" key="9">
    <source>
        <dbReference type="ARBA" id="ARBA00022989"/>
    </source>
</evidence>
<evidence type="ECO:0000259" key="14">
    <source>
        <dbReference type="Pfam" id="PF08263"/>
    </source>
</evidence>
<dbReference type="Pfam" id="PF08263">
    <property type="entry name" value="LRRNT_2"/>
    <property type="match status" value="1"/>
</dbReference>
<feature type="signal peptide" evidence="13">
    <location>
        <begin position="1"/>
        <end position="20"/>
    </location>
</feature>
<evidence type="ECO:0000256" key="13">
    <source>
        <dbReference type="SAM" id="SignalP"/>
    </source>
</evidence>
<dbReference type="PRINTS" id="PR00019">
    <property type="entry name" value="LEURICHRPT"/>
</dbReference>
<evidence type="ECO:0000256" key="4">
    <source>
        <dbReference type="ARBA" id="ARBA00022614"/>
    </source>
</evidence>
<evidence type="ECO:0000256" key="5">
    <source>
        <dbReference type="ARBA" id="ARBA00022626"/>
    </source>
</evidence>
<dbReference type="SMART" id="SM00365">
    <property type="entry name" value="LRR_SD22"/>
    <property type="match status" value="8"/>
</dbReference>
<sequence>MGNPWSWCWILVCLCVVCDGCLHEERSALLDIANEFSMPGWPTLNWNGENCCSWERVTCDPGTGRVKALDLAGAGLFLQLQLNTTMFLPFQELQNLSLSNLDIQGCVPGAGFDVWSNLRKLEILDLSGNQMNDSTISSLLGLPSLRSLFLSGNIITSAQIIKRLSKRKMDVIDLSWNIIVGNISREICNMTNLQELHLNGNFFFGELPPCITNLTSLRVLDVSHNLLTVRFPSLNLANMSSLVHLSLSHNQLEGMLLLSSFSKYIRLKYLGLSSDSTNFQLRTETPAANISVQLQVLELSNCNLNENSGVPSLLLHQHELYLIDLSNNYLSGHFPMWLIENNTKLSYLNLQNNLFVGPLVLPSKVNKNLSWLDASCNMLNKEIPMDINITLPNLDHLNLSRNYFQGPHSSAFSYMKNLSILDISYNNISDHIAASFIGTQSGLTALFLSSNSFHGPLPEVLNLTSMQSLVLSNNSISGEIPTSICGNANLGAVDFSNNKLTGSVPNCICQIENLYILNLRGNQLSGSIPSDICNLRQLQFLDLSKNLLSGQIPSLPNLTYLHLSENNFNGTFPLPLSFNSYLKTIDLRYNQLGGAIPSSIAEAFPELRVLLLKGNMFEGMIPYQICRLKYLRLLDLSNNMLLEQIPSCLSSMGLFGDLYSFQYSDTIHTNSSVEIPNSILYQIFQLGYSTEFNASLLETDQEEFTTKSRQDYYKGNILNFMSGLDFSSNQLEGSIPEGIGGMQWLRALNFSNNSLIGPIPKSLSNLTNLESLDLSQNSLTGQIPQELAALQSLEVFSVAYNNLSGPTLGTKGQFITFDQRSYEGNPGLCGPPLLKICSITPPSIPLPEVDDHHDRIGDLILFGSSALFYAIGFWTSLAVLYFKRSWRWALFLAVDRFTDLLMVRIAILMKRFHSTD</sequence>
<dbReference type="InterPro" id="IPR051502">
    <property type="entry name" value="RLP_Defense_Trigger"/>
</dbReference>
<dbReference type="PANTHER" id="PTHR48062:SF52">
    <property type="entry name" value="RECEPTOR-LIKE PROTEIN 8-RELATED"/>
    <property type="match status" value="1"/>
</dbReference>
<organism evidence="15 16">
    <name type="scientific">Setaria viridis</name>
    <name type="common">Green bristlegrass</name>
    <name type="synonym">Setaria italica subsp. viridis</name>
    <dbReference type="NCBI Taxonomy" id="4556"/>
    <lineage>
        <taxon>Eukaryota</taxon>
        <taxon>Viridiplantae</taxon>
        <taxon>Streptophyta</taxon>
        <taxon>Embryophyta</taxon>
        <taxon>Tracheophyta</taxon>
        <taxon>Spermatophyta</taxon>
        <taxon>Magnoliopsida</taxon>
        <taxon>Liliopsida</taxon>
        <taxon>Poales</taxon>
        <taxon>Poaceae</taxon>
        <taxon>PACMAD clade</taxon>
        <taxon>Panicoideae</taxon>
        <taxon>Panicodae</taxon>
        <taxon>Paniceae</taxon>
        <taxon>Cenchrinae</taxon>
        <taxon>Setaria</taxon>
    </lineage>
</organism>
<evidence type="ECO:0000256" key="6">
    <source>
        <dbReference type="ARBA" id="ARBA00022692"/>
    </source>
</evidence>
<accession>A0A4U6UTH2</accession>
<keyword evidence="3" id="KW-1003">Cell membrane</keyword>
<dbReference type="Gene3D" id="3.80.10.10">
    <property type="entry name" value="Ribonuclease Inhibitor"/>
    <property type="match status" value="5"/>
</dbReference>
<gene>
    <name evidence="15" type="ORF">SEVIR_4G050100v2</name>
</gene>
<dbReference type="InterPro" id="IPR013210">
    <property type="entry name" value="LRR_N_plant-typ"/>
</dbReference>
<keyword evidence="11" id="KW-0325">Glycoprotein</keyword>
<proteinExistence type="inferred from homology"/>
<dbReference type="OMA" id="FPLWLID"/>
<evidence type="ECO:0000313" key="15">
    <source>
        <dbReference type="EMBL" id="TKW19901.1"/>
    </source>
</evidence>
<keyword evidence="5" id="KW-1070">Brassinosteroid signaling pathway</keyword>
<dbReference type="InterPro" id="IPR003591">
    <property type="entry name" value="Leu-rich_rpt_typical-subtyp"/>
</dbReference>
<keyword evidence="10 12" id="KW-0472">Membrane</keyword>
<dbReference type="PANTHER" id="PTHR48062">
    <property type="entry name" value="RECEPTOR-LIKE PROTEIN 14"/>
    <property type="match status" value="1"/>
</dbReference>
<evidence type="ECO:0000256" key="12">
    <source>
        <dbReference type="SAM" id="Phobius"/>
    </source>
</evidence>
<evidence type="ECO:0000313" key="16">
    <source>
        <dbReference type="Proteomes" id="UP000298652"/>
    </source>
</evidence>
<keyword evidence="16" id="KW-1185">Reference proteome</keyword>
<evidence type="ECO:0000256" key="8">
    <source>
        <dbReference type="ARBA" id="ARBA00022737"/>
    </source>
</evidence>
<comment type="subcellular location">
    <subcellularLocation>
        <location evidence="1">Cell membrane</location>
        <topology evidence="1">Single-pass type I membrane protein</topology>
    </subcellularLocation>
</comment>
<dbReference type="EMBL" id="CM016555">
    <property type="protein sequence ID" value="TKW19901.1"/>
    <property type="molecule type" value="Genomic_DNA"/>
</dbReference>
<dbReference type="Gramene" id="TKW19901">
    <property type="protein sequence ID" value="TKW19901"/>
    <property type="gene ID" value="SEVIR_4G050100v2"/>
</dbReference>
<feature type="domain" description="Leucine-rich repeat-containing N-terminal plant-type" evidence="14">
    <location>
        <begin position="23"/>
        <end position="60"/>
    </location>
</feature>
<protein>
    <recommendedName>
        <fullName evidence="14">Leucine-rich repeat-containing N-terminal plant-type domain-containing protein</fullName>
    </recommendedName>
</protein>
<dbReference type="Pfam" id="PF00560">
    <property type="entry name" value="LRR_1"/>
    <property type="match status" value="9"/>
</dbReference>
<dbReference type="InterPro" id="IPR001611">
    <property type="entry name" value="Leu-rich_rpt"/>
</dbReference>
<reference evidence="15" key="1">
    <citation type="submission" date="2019-03" db="EMBL/GenBank/DDBJ databases">
        <title>WGS assembly of Setaria viridis.</title>
        <authorList>
            <person name="Huang P."/>
            <person name="Jenkins J."/>
            <person name="Grimwood J."/>
            <person name="Barry K."/>
            <person name="Healey A."/>
            <person name="Mamidi S."/>
            <person name="Sreedasyam A."/>
            <person name="Shu S."/>
            <person name="Feldman M."/>
            <person name="Wu J."/>
            <person name="Yu Y."/>
            <person name="Chen C."/>
            <person name="Johnson J."/>
            <person name="Rokhsar D."/>
            <person name="Baxter I."/>
            <person name="Schmutz J."/>
            <person name="Brutnell T."/>
            <person name="Kellogg E."/>
        </authorList>
    </citation>
    <scope>NUCLEOTIDE SEQUENCE [LARGE SCALE GENOMIC DNA]</scope>
</reference>
<evidence type="ECO:0000256" key="3">
    <source>
        <dbReference type="ARBA" id="ARBA00022475"/>
    </source>
</evidence>
<dbReference type="FunFam" id="3.80.10.10:FF:000111">
    <property type="entry name" value="LRR receptor-like serine/threonine-protein kinase ERECTA"/>
    <property type="match status" value="1"/>
</dbReference>
<keyword evidence="7 13" id="KW-0732">Signal</keyword>
<dbReference type="Proteomes" id="UP000298652">
    <property type="component" value="Chromosome 4"/>
</dbReference>
<evidence type="ECO:0000256" key="2">
    <source>
        <dbReference type="ARBA" id="ARBA00009592"/>
    </source>
</evidence>
<keyword evidence="9 12" id="KW-1133">Transmembrane helix</keyword>
<dbReference type="PROSITE" id="PS51450">
    <property type="entry name" value="LRR"/>
    <property type="match status" value="1"/>
</dbReference>
<feature type="transmembrane region" description="Helical" evidence="12">
    <location>
        <begin position="859"/>
        <end position="882"/>
    </location>
</feature>
<dbReference type="SMART" id="SM00369">
    <property type="entry name" value="LRR_TYP"/>
    <property type="match status" value="11"/>
</dbReference>
<keyword evidence="6 12" id="KW-0812">Transmembrane</keyword>
<evidence type="ECO:0000256" key="10">
    <source>
        <dbReference type="ARBA" id="ARBA00023136"/>
    </source>
</evidence>
<dbReference type="GO" id="GO:0005886">
    <property type="term" value="C:plasma membrane"/>
    <property type="evidence" value="ECO:0007669"/>
    <property type="project" value="UniProtKB-SubCell"/>
</dbReference>
<evidence type="ECO:0000256" key="11">
    <source>
        <dbReference type="ARBA" id="ARBA00023180"/>
    </source>
</evidence>
<dbReference type="FunFam" id="3.80.10.10:FF:000095">
    <property type="entry name" value="LRR receptor-like serine/threonine-protein kinase GSO1"/>
    <property type="match status" value="1"/>
</dbReference>
<dbReference type="AlphaFoldDB" id="A0A4U6UTH2"/>
<keyword evidence="8" id="KW-0677">Repeat</keyword>
<dbReference type="Pfam" id="PF13855">
    <property type="entry name" value="LRR_8"/>
    <property type="match status" value="1"/>
</dbReference>
<dbReference type="InterPro" id="IPR032675">
    <property type="entry name" value="LRR_dom_sf"/>
</dbReference>
<keyword evidence="4" id="KW-0433">Leucine-rich repeat</keyword>
<comment type="similarity">
    <text evidence="2">Belongs to the RLP family.</text>
</comment>
<name>A0A4U6UTH2_SETVI</name>
<feature type="chain" id="PRO_5021021126" description="Leucine-rich repeat-containing N-terminal plant-type domain-containing protein" evidence="13">
    <location>
        <begin position="21"/>
        <end position="916"/>
    </location>
</feature>
<dbReference type="Pfam" id="PF13516">
    <property type="entry name" value="LRR_6"/>
    <property type="match status" value="1"/>
</dbReference>
<evidence type="ECO:0000256" key="7">
    <source>
        <dbReference type="ARBA" id="ARBA00022729"/>
    </source>
</evidence>
<dbReference type="GO" id="GO:0009742">
    <property type="term" value="P:brassinosteroid mediated signaling pathway"/>
    <property type="evidence" value="ECO:0007669"/>
    <property type="project" value="UniProtKB-KW"/>
</dbReference>
<dbReference type="SUPFAM" id="SSF52047">
    <property type="entry name" value="RNI-like"/>
    <property type="match status" value="1"/>
</dbReference>